<accession>A0A1I1XJ33</accession>
<dbReference type="STRING" id="385682.SAMN05444380_10661"/>
<evidence type="ECO:0000313" key="2">
    <source>
        <dbReference type="EMBL" id="SFE07367.1"/>
    </source>
</evidence>
<dbReference type="Pfam" id="PF00756">
    <property type="entry name" value="Esterase"/>
    <property type="match status" value="1"/>
</dbReference>
<evidence type="ECO:0000256" key="1">
    <source>
        <dbReference type="ARBA" id="ARBA00022729"/>
    </source>
</evidence>
<dbReference type="InterPro" id="IPR000801">
    <property type="entry name" value="Esterase-like"/>
</dbReference>
<keyword evidence="1" id="KW-0732">Signal</keyword>
<dbReference type="InterPro" id="IPR050955">
    <property type="entry name" value="Plant_Biomass_Hydrol_Est"/>
</dbReference>
<dbReference type="EMBL" id="FONA01000006">
    <property type="protein sequence ID" value="SFE07367.1"/>
    <property type="molecule type" value="Genomic_DNA"/>
</dbReference>
<dbReference type="SUPFAM" id="SSF53474">
    <property type="entry name" value="alpha/beta-Hydrolases"/>
    <property type="match status" value="1"/>
</dbReference>
<dbReference type="Proteomes" id="UP000181976">
    <property type="component" value="Unassembled WGS sequence"/>
</dbReference>
<dbReference type="eggNOG" id="COG4099">
    <property type="taxonomic scope" value="Bacteria"/>
</dbReference>
<dbReference type="AlphaFoldDB" id="A0A1I1XJ33"/>
<organism evidence="2 3">
    <name type="scientific">Thermophagus xiamenensis</name>
    <dbReference type="NCBI Taxonomy" id="385682"/>
    <lineage>
        <taxon>Bacteria</taxon>
        <taxon>Pseudomonadati</taxon>
        <taxon>Bacteroidota</taxon>
        <taxon>Bacteroidia</taxon>
        <taxon>Marinilabiliales</taxon>
        <taxon>Marinilabiliaceae</taxon>
        <taxon>Thermophagus</taxon>
    </lineage>
</organism>
<proteinExistence type="predicted"/>
<dbReference type="OrthoDB" id="9764953at2"/>
<dbReference type="Gene3D" id="3.40.50.1820">
    <property type="entry name" value="alpha/beta hydrolase"/>
    <property type="match status" value="1"/>
</dbReference>
<protein>
    <submittedName>
        <fullName evidence="2">Putative esterase</fullName>
    </submittedName>
</protein>
<dbReference type="RefSeq" id="WP_010528503.1">
    <property type="nucleotide sequence ID" value="NZ_AFSL01000087.1"/>
</dbReference>
<dbReference type="InterPro" id="IPR029058">
    <property type="entry name" value="AB_hydrolase_fold"/>
</dbReference>
<keyword evidence="3" id="KW-1185">Reference proteome</keyword>
<gene>
    <name evidence="2" type="ORF">SAMN05444380_10661</name>
</gene>
<dbReference type="PANTHER" id="PTHR43037:SF1">
    <property type="entry name" value="BLL1128 PROTEIN"/>
    <property type="match status" value="1"/>
</dbReference>
<dbReference type="InParanoid" id="A0A1I1XJ33"/>
<dbReference type="PANTHER" id="PTHR43037">
    <property type="entry name" value="UNNAMED PRODUCT-RELATED"/>
    <property type="match status" value="1"/>
</dbReference>
<evidence type="ECO:0000313" key="3">
    <source>
        <dbReference type="Proteomes" id="UP000181976"/>
    </source>
</evidence>
<name>A0A1I1XJ33_9BACT</name>
<sequence>MSTIRIVIAVIVGGFLFKTSAIPQYFQVGPQVETFYSEIDDSEQPFALYLPENFDPEKPYPLVVMLHGAMSNHRLALRRVFGKTNLPGESDAEASRYFPQWEDVDYIVAAPYARGTMGYVGIPEEDVMAVIEKCRKDFNIDEDRIYLTGLSMGGGGTLYIGLSRPDVFAAIAPVCPALPFEVFDLMENGLNLPIAIFQGGADPVVRPEGTRQIVDELRSLGTLVEYYEYPGVHHDSWANAYANGNIFKWFDGVRRNPFPDRVRFATKWYKYSGAYWVTIDKLTPGTLARIDAEFTDMNQVNVETDNLEAFSLNLKGHPRFNSRQLLSVTIDGQELISSPGFNHAFRKEAGKWISERFIAGVKEKKKGLEGPLSQVVTSRHVYVYGTLNAQGPEEIEIRKKMAEKAADFSVSFGPFYHQRSTVNPRVIADRQVTHFDKYHSNMILFGTKETNSVLAEMADELPLHLENLNDSLGLVYCYPNNGHLVVVSSGLPFWISNKDDQSSGKEIRFGGSHGALALKGMKDFLLFRNSNDNVIVEGYFEHDWTLPQNVLEKFTSNGVNVNENNE</sequence>
<reference evidence="2 3" key="1">
    <citation type="submission" date="2016-10" db="EMBL/GenBank/DDBJ databases">
        <authorList>
            <person name="de Groot N.N."/>
        </authorList>
    </citation>
    <scope>NUCLEOTIDE SEQUENCE [LARGE SCALE GENOMIC DNA]</scope>
    <source>
        <strain evidence="2 3">DSM 19012</strain>
    </source>
</reference>